<evidence type="ECO:0000259" key="1">
    <source>
        <dbReference type="SMART" id="SM00829"/>
    </source>
</evidence>
<dbReference type="Pfam" id="PF08240">
    <property type="entry name" value="ADH_N"/>
    <property type="match status" value="1"/>
</dbReference>
<evidence type="ECO:0000313" key="2">
    <source>
        <dbReference type="EMBL" id="SUZ54431.1"/>
    </source>
</evidence>
<feature type="domain" description="Enoyl reductase (ER)" evidence="1">
    <location>
        <begin position="12"/>
        <end position="322"/>
    </location>
</feature>
<dbReference type="SUPFAM" id="SSF50129">
    <property type="entry name" value="GroES-like"/>
    <property type="match status" value="1"/>
</dbReference>
<protein>
    <recommendedName>
        <fullName evidence="1">Enoyl reductase (ER) domain-containing protein</fullName>
    </recommendedName>
</protein>
<accession>A0A381NIU0</accession>
<dbReference type="Gene3D" id="3.90.180.10">
    <property type="entry name" value="Medium-chain alcohol dehydrogenases, catalytic domain"/>
    <property type="match status" value="1"/>
</dbReference>
<name>A0A381NIU0_9ZZZZ</name>
<dbReference type="PANTHER" id="PTHR43677">
    <property type="entry name" value="SHORT-CHAIN DEHYDROGENASE/REDUCTASE"/>
    <property type="match status" value="1"/>
</dbReference>
<proteinExistence type="predicted"/>
<dbReference type="AlphaFoldDB" id="A0A381NIU0"/>
<dbReference type="InterPro" id="IPR051397">
    <property type="entry name" value="Zn-ADH-like_protein"/>
</dbReference>
<gene>
    <name evidence="2" type="ORF">METZ01_LOCUS7285</name>
</gene>
<reference evidence="2" key="1">
    <citation type="submission" date="2018-05" db="EMBL/GenBank/DDBJ databases">
        <authorList>
            <person name="Lanie J.A."/>
            <person name="Ng W.-L."/>
            <person name="Kazmierczak K.M."/>
            <person name="Andrzejewski T.M."/>
            <person name="Davidsen T.M."/>
            <person name="Wayne K.J."/>
            <person name="Tettelin H."/>
            <person name="Glass J.I."/>
            <person name="Rusch D."/>
            <person name="Podicherti R."/>
            <person name="Tsui H.-C.T."/>
            <person name="Winkler M.E."/>
        </authorList>
    </citation>
    <scope>NUCLEOTIDE SEQUENCE</scope>
</reference>
<dbReference type="InterPro" id="IPR013154">
    <property type="entry name" value="ADH-like_N"/>
</dbReference>
<dbReference type="GO" id="GO:0016491">
    <property type="term" value="F:oxidoreductase activity"/>
    <property type="evidence" value="ECO:0007669"/>
    <property type="project" value="InterPro"/>
</dbReference>
<dbReference type="PANTHER" id="PTHR43677:SF4">
    <property type="entry name" value="QUINONE OXIDOREDUCTASE-LIKE PROTEIN 2"/>
    <property type="match status" value="1"/>
</dbReference>
<dbReference type="EMBL" id="UINC01000388">
    <property type="protein sequence ID" value="SUZ54431.1"/>
    <property type="molecule type" value="Genomic_DNA"/>
</dbReference>
<organism evidence="2">
    <name type="scientific">marine metagenome</name>
    <dbReference type="NCBI Taxonomy" id="408172"/>
    <lineage>
        <taxon>unclassified sequences</taxon>
        <taxon>metagenomes</taxon>
        <taxon>ecological metagenomes</taxon>
    </lineage>
</organism>
<dbReference type="InterPro" id="IPR020843">
    <property type="entry name" value="ER"/>
</dbReference>
<sequence length="324" mass="35215">MYKAAIVESLSENFSSVKIVNLERKTLKPNEIRVLIKAASVNFPDLLMISGLYQFKPEFPFVLGMESAGIIIEVGKDVKNFTIEDEVIVGGKTGSFSEEIVVTQEDIRRKPKYLSWEEASAFTVAYLTAYVALICRGNLNSGESLLVHGAAGGVGLAAVDLGNIYGANVIATASSSEKRDFLIGYGVEHVLPVKGFKDRVKELTEGKGADVIYDPVGGDVFDESVRCIAWNGRLLIIGFTSGRIPSISVNIPLIKGFSVVGVRGGEFGRRNPKKGKENLDAIDNLAKEGKLNPNIYKTYPLENTVDALLELRNRSVIGKVCIKP</sequence>
<dbReference type="CDD" id="cd08241">
    <property type="entry name" value="QOR1"/>
    <property type="match status" value="1"/>
</dbReference>
<dbReference type="SUPFAM" id="SSF51735">
    <property type="entry name" value="NAD(P)-binding Rossmann-fold domains"/>
    <property type="match status" value="1"/>
</dbReference>
<dbReference type="InterPro" id="IPR036291">
    <property type="entry name" value="NAD(P)-bd_dom_sf"/>
</dbReference>
<dbReference type="Pfam" id="PF00107">
    <property type="entry name" value="ADH_zinc_N"/>
    <property type="match status" value="1"/>
</dbReference>
<dbReference type="SMART" id="SM00829">
    <property type="entry name" value="PKS_ER"/>
    <property type="match status" value="1"/>
</dbReference>
<dbReference type="InterPro" id="IPR011032">
    <property type="entry name" value="GroES-like_sf"/>
</dbReference>
<dbReference type="InterPro" id="IPR013149">
    <property type="entry name" value="ADH-like_C"/>
</dbReference>
<dbReference type="Gene3D" id="3.40.50.720">
    <property type="entry name" value="NAD(P)-binding Rossmann-like Domain"/>
    <property type="match status" value="1"/>
</dbReference>